<dbReference type="InterPro" id="IPR008942">
    <property type="entry name" value="ENTH_VHS"/>
</dbReference>
<dbReference type="EnsemblPlants" id="OMERI09G01830.1">
    <property type="protein sequence ID" value="OMERI09G01830.1"/>
    <property type="gene ID" value="OMERI09G01830"/>
</dbReference>
<dbReference type="eggNOG" id="KOG0251">
    <property type="taxonomic scope" value="Eukaryota"/>
</dbReference>
<protein>
    <recommendedName>
        <fullName evidence="1">AP180 N-terminal homology (ANTH) domain-containing protein</fullName>
    </recommendedName>
</protein>
<dbReference type="PANTHER" id="PTHR22951">
    <property type="entry name" value="CLATHRIN ASSEMBLY PROTEIN"/>
    <property type="match status" value="1"/>
</dbReference>
<dbReference type="GO" id="GO:0000149">
    <property type="term" value="F:SNARE binding"/>
    <property type="evidence" value="ECO:0007669"/>
    <property type="project" value="TreeGrafter"/>
</dbReference>
<dbReference type="GO" id="GO:0032050">
    <property type="term" value="F:clathrin heavy chain binding"/>
    <property type="evidence" value="ECO:0007669"/>
    <property type="project" value="TreeGrafter"/>
</dbReference>
<dbReference type="GO" id="GO:0005546">
    <property type="term" value="F:phosphatidylinositol-4,5-bisphosphate binding"/>
    <property type="evidence" value="ECO:0007669"/>
    <property type="project" value="TreeGrafter"/>
</dbReference>
<dbReference type="Gramene" id="OMERI09G01830.1">
    <property type="protein sequence ID" value="OMERI09G01830.1"/>
    <property type="gene ID" value="OMERI09G01830"/>
</dbReference>
<dbReference type="AlphaFoldDB" id="A0A0E0EPW6"/>
<dbReference type="Gene3D" id="1.25.40.90">
    <property type="match status" value="1"/>
</dbReference>
<dbReference type="SUPFAM" id="SSF48464">
    <property type="entry name" value="ENTH/VHS domain"/>
    <property type="match status" value="1"/>
</dbReference>
<reference evidence="2" key="2">
    <citation type="submission" date="2018-05" db="EMBL/GenBank/DDBJ databases">
        <title>OmerRS3 (Oryza meridionalis Reference Sequence Version 3).</title>
        <authorList>
            <person name="Zhang J."/>
            <person name="Kudrna D."/>
            <person name="Lee S."/>
            <person name="Talag J."/>
            <person name="Welchert J."/>
            <person name="Wing R.A."/>
        </authorList>
    </citation>
    <scope>NUCLEOTIDE SEQUENCE [LARGE SCALE GENOMIC DNA]</scope>
    <source>
        <strain evidence="2">cv. OR44</strain>
    </source>
</reference>
<evidence type="ECO:0000313" key="2">
    <source>
        <dbReference type="EnsemblPlants" id="OMERI09G01830.1"/>
    </source>
</evidence>
<accession>A0A0E0EPW6</accession>
<dbReference type="InterPro" id="IPR011417">
    <property type="entry name" value="ANTH_dom"/>
</dbReference>
<dbReference type="GO" id="GO:0072583">
    <property type="term" value="P:clathrin-dependent endocytosis"/>
    <property type="evidence" value="ECO:0007669"/>
    <property type="project" value="InterPro"/>
</dbReference>
<feature type="domain" description="AP180 N-terminal homology (ANTH)" evidence="1">
    <location>
        <begin position="63"/>
        <end position="129"/>
    </location>
</feature>
<dbReference type="STRING" id="40149.A0A0E0EPW6"/>
<proteinExistence type="predicted"/>
<reference evidence="2" key="1">
    <citation type="submission" date="2015-04" db="UniProtKB">
        <authorList>
            <consortium name="EnsemblPlants"/>
        </authorList>
    </citation>
    <scope>IDENTIFICATION</scope>
</reference>
<dbReference type="GO" id="GO:0005905">
    <property type="term" value="C:clathrin-coated pit"/>
    <property type="evidence" value="ECO:0007669"/>
    <property type="project" value="TreeGrafter"/>
</dbReference>
<evidence type="ECO:0000313" key="3">
    <source>
        <dbReference type="Proteomes" id="UP000008021"/>
    </source>
</evidence>
<keyword evidence="3" id="KW-1185">Reference proteome</keyword>
<dbReference type="GO" id="GO:0048268">
    <property type="term" value="P:clathrin coat assembly"/>
    <property type="evidence" value="ECO:0007669"/>
    <property type="project" value="InterPro"/>
</dbReference>
<dbReference type="Proteomes" id="UP000008021">
    <property type="component" value="Chromosome 9"/>
</dbReference>
<dbReference type="GO" id="GO:0005545">
    <property type="term" value="F:1-phosphatidylinositol binding"/>
    <property type="evidence" value="ECO:0007669"/>
    <property type="project" value="TreeGrafter"/>
</dbReference>
<dbReference type="PANTHER" id="PTHR22951:SF12">
    <property type="entry name" value="OS05G0426100 PROTEIN"/>
    <property type="match status" value="1"/>
</dbReference>
<dbReference type="GO" id="GO:0006900">
    <property type="term" value="P:vesicle budding from membrane"/>
    <property type="evidence" value="ECO:0007669"/>
    <property type="project" value="TreeGrafter"/>
</dbReference>
<dbReference type="HOGENOM" id="CLU_1910013_0_0_1"/>
<dbReference type="GO" id="GO:0030136">
    <property type="term" value="C:clathrin-coated vesicle"/>
    <property type="evidence" value="ECO:0007669"/>
    <property type="project" value="TreeGrafter"/>
</dbReference>
<evidence type="ECO:0000259" key="1">
    <source>
        <dbReference type="Pfam" id="PF07651"/>
    </source>
</evidence>
<name>A0A0E0EPW6_9ORYZ</name>
<dbReference type="Pfam" id="PF07651">
    <property type="entry name" value="ANTH"/>
    <property type="match status" value="1"/>
</dbReference>
<sequence>MAVLDGGFADVAPISFSLAGPSLSFPWRAETAASGAGVGVALFCTAACEQWRRRSGGGARAELHCLLANGNQAFEQEVFYTTRRGTHMLNMSNFCYRSRTDAWDFSSSVRTYTAYLDDQLEYQMQAKHGGAAH</sequence>
<dbReference type="InterPro" id="IPR045192">
    <property type="entry name" value="AP180-like"/>
</dbReference>
<organism evidence="2">
    <name type="scientific">Oryza meridionalis</name>
    <dbReference type="NCBI Taxonomy" id="40149"/>
    <lineage>
        <taxon>Eukaryota</taxon>
        <taxon>Viridiplantae</taxon>
        <taxon>Streptophyta</taxon>
        <taxon>Embryophyta</taxon>
        <taxon>Tracheophyta</taxon>
        <taxon>Spermatophyta</taxon>
        <taxon>Magnoliopsida</taxon>
        <taxon>Liliopsida</taxon>
        <taxon>Poales</taxon>
        <taxon>Poaceae</taxon>
        <taxon>BOP clade</taxon>
        <taxon>Oryzoideae</taxon>
        <taxon>Oryzeae</taxon>
        <taxon>Oryzinae</taxon>
        <taxon>Oryza</taxon>
    </lineage>
</organism>